<evidence type="ECO:0000256" key="5">
    <source>
        <dbReference type="ARBA" id="ARBA00023136"/>
    </source>
</evidence>
<comment type="subcellular location">
    <subcellularLocation>
        <location evidence="1">Membrane</location>
        <topology evidence="1">Multi-pass membrane protein</topology>
    </subcellularLocation>
</comment>
<feature type="transmembrane region" description="Helical" evidence="6">
    <location>
        <begin position="296"/>
        <end position="315"/>
    </location>
</feature>
<dbReference type="PANTHER" id="PTHR23501">
    <property type="entry name" value="MAJOR FACILITATOR SUPERFAMILY"/>
    <property type="match status" value="1"/>
</dbReference>
<evidence type="ECO:0000313" key="8">
    <source>
        <dbReference type="EMBL" id="KAF4124659.1"/>
    </source>
</evidence>
<evidence type="ECO:0000256" key="7">
    <source>
        <dbReference type="SAM" id="SignalP"/>
    </source>
</evidence>
<dbReference type="Pfam" id="PF06609">
    <property type="entry name" value="TRI12"/>
    <property type="match status" value="1"/>
</dbReference>
<evidence type="ECO:0000256" key="6">
    <source>
        <dbReference type="SAM" id="Phobius"/>
    </source>
</evidence>
<dbReference type="OrthoDB" id="4161376at2759"/>
<feature type="transmembrane region" description="Helical" evidence="6">
    <location>
        <begin position="144"/>
        <end position="163"/>
    </location>
</feature>
<comment type="caution">
    <text evidence="8">The sequence shown here is derived from an EMBL/GenBank/DDBJ whole genome shotgun (WGS) entry which is preliminary data.</text>
</comment>
<evidence type="ECO:0000256" key="3">
    <source>
        <dbReference type="ARBA" id="ARBA00022692"/>
    </source>
</evidence>
<proteinExistence type="predicted"/>
<dbReference type="EMBL" id="JAANYQ010000004">
    <property type="protein sequence ID" value="KAF4124659.1"/>
    <property type="molecule type" value="Genomic_DNA"/>
</dbReference>
<evidence type="ECO:0000313" key="9">
    <source>
        <dbReference type="Proteomes" id="UP000749293"/>
    </source>
</evidence>
<dbReference type="AlphaFoldDB" id="A0A9P4YZJ6"/>
<feature type="transmembrane region" description="Helical" evidence="6">
    <location>
        <begin position="234"/>
        <end position="256"/>
    </location>
</feature>
<dbReference type="InterPro" id="IPR010573">
    <property type="entry name" value="MFS_Str1/Tri12-like"/>
</dbReference>
<keyword evidence="5 6" id="KW-0472">Membrane</keyword>
<keyword evidence="3 6" id="KW-0812">Transmembrane</keyword>
<protein>
    <submittedName>
        <fullName evidence="8">Transporter</fullName>
    </submittedName>
</protein>
<keyword evidence="4 6" id="KW-1133">Transmembrane helix</keyword>
<keyword evidence="9" id="KW-1185">Reference proteome</keyword>
<feature type="signal peptide" evidence="7">
    <location>
        <begin position="1"/>
        <end position="18"/>
    </location>
</feature>
<dbReference type="GO" id="GO:0005886">
    <property type="term" value="C:plasma membrane"/>
    <property type="evidence" value="ECO:0007669"/>
    <property type="project" value="TreeGrafter"/>
</dbReference>
<evidence type="ECO:0000256" key="4">
    <source>
        <dbReference type="ARBA" id="ARBA00022989"/>
    </source>
</evidence>
<gene>
    <name evidence="8" type="ORF">GMORB2_5325</name>
</gene>
<sequence>MCEVTALGLTMSATVLWAAEWTSCRNLEDQDLANSADLAWASTIWTVDGTEHHGAEAWWAATGSARPHRQPRLPVVDAVCRLRPRHRPEPDRQHGRGVAAELLHGASCPAPPTSALYCFLCHPPTSDQLHVGTTPVRQTRKLDWIGILLHLSGRVSFLIGLSWGGGTYPWSSARVLCSLVIGIATVAFVTSTVSLSADRWAAAVALGVVACTAVGCLGNISYPGVTLIWEPQDIGLATGVLGSIRGLGGAVAQALYSSVPLPRAGPTFSSVPGITDSIVAAVGQAMIRASAGSFEMVFYAAIPSSVTVLVGACLVPNFEKYLTQEVTGQPVQQGSLFFCVET</sequence>
<feature type="transmembrane region" description="Helical" evidence="6">
    <location>
        <begin position="175"/>
        <end position="194"/>
    </location>
</feature>
<name>A0A9P4YZJ6_9HYPO</name>
<feature type="transmembrane region" description="Helical" evidence="6">
    <location>
        <begin position="200"/>
        <end position="222"/>
    </location>
</feature>
<dbReference type="GeneID" id="55971553"/>
<organism evidence="8 9">
    <name type="scientific">Geosmithia morbida</name>
    <dbReference type="NCBI Taxonomy" id="1094350"/>
    <lineage>
        <taxon>Eukaryota</taxon>
        <taxon>Fungi</taxon>
        <taxon>Dikarya</taxon>
        <taxon>Ascomycota</taxon>
        <taxon>Pezizomycotina</taxon>
        <taxon>Sordariomycetes</taxon>
        <taxon>Hypocreomycetidae</taxon>
        <taxon>Hypocreales</taxon>
        <taxon>Bionectriaceae</taxon>
        <taxon>Geosmithia</taxon>
    </lineage>
</organism>
<evidence type="ECO:0000256" key="2">
    <source>
        <dbReference type="ARBA" id="ARBA00022448"/>
    </source>
</evidence>
<dbReference type="PANTHER" id="PTHR23501:SF109">
    <property type="entry name" value="MAJOR FACILITATOR SUPERFAMILY (MFS) PROFILE DOMAIN-CONTAINING PROTEIN-RELATED"/>
    <property type="match status" value="1"/>
</dbReference>
<accession>A0A9P4YZJ6</accession>
<keyword evidence="2" id="KW-0813">Transport</keyword>
<evidence type="ECO:0000256" key="1">
    <source>
        <dbReference type="ARBA" id="ARBA00004141"/>
    </source>
</evidence>
<reference evidence="8" key="1">
    <citation type="submission" date="2020-03" db="EMBL/GenBank/DDBJ databases">
        <title>Site-based positive gene gene selection in Geosmithia morbida across the United States reveals a broad range of putative effectors and factors for local host and environmental adapation.</title>
        <authorList>
            <person name="Onufrak A."/>
            <person name="Murdoch R.W."/>
            <person name="Gazis R."/>
            <person name="Huff M."/>
            <person name="Staton M."/>
            <person name="Klingeman W."/>
            <person name="Hadziabdic D."/>
        </authorList>
    </citation>
    <scope>NUCLEOTIDE SEQUENCE</scope>
    <source>
        <strain evidence="8">1262</strain>
    </source>
</reference>
<dbReference type="Proteomes" id="UP000749293">
    <property type="component" value="Unassembled WGS sequence"/>
</dbReference>
<dbReference type="GO" id="GO:0022857">
    <property type="term" value="F:transmembrane transporter activity"/>
    <property type="evidence" value="ECO:0007669"/>
    <property type="project" value="InterPro"/>
</dbReference>
<keyword evidence="7" id="KW-0732">Signal</keyword>
<feature type="chain" id="PRO_5040222959" evidence="7">
    <location>
        <begin position="19"/>
        <end position="342"/>
    </location>
</feature>
<dbReference type="RefSeq" id="XP_035323311.1">
    <property type="nucleotide sequence ID" value="XM_035467299.1"/>
</dbReference>